<dbReference type="InterPro" id="IPR006086">
    <property type="entry name" value="XPG-I_dom"/>
</dbReference>
<dbReference type="PANTHER" id="PTHR11081">
    <property type="entry name" value="FLAP ENDONUCLEASE FAMILY MEMBER"/>
    <property type="match status" value="1"/>
</dbReference>
<dbReference type="GO" id="GO:0008821">
    <property type="term" value="F:crossover junction DNA endonuclease activity"/>
    <property type="evidence" value="ECO:0007669"/>
    <property type="project" value="InterPro"/>
</dbReference>
<dbReference type="Pfam" id="PF00867">
    <property type="entry name" value="XPG_I"/>
    <property type="match status" value="1"/>
</dbReference>
<dbReference type="GO" id="GO:0017108">
    <property type="term" value="F:5'-flap endonuclease activity"/>
    <property type="evidence" value="ECO:0007669"/>
    <property type="project" value="TreeGrafter"/>
</dbReference>
<dbReference type="Proteomes" id="UP001174694">
    <property type="component" value="Unassembled WGS sequence"/>
</dbReference>
<proteinExistence type="predicted"/>
<dbReference type="InterPro" id="IPR029060">
    <property type="entry name" value="PIN-like_dom_sf"/>
</dbReference>
<reference evidence="6" key="1">
    <citation type="submission" date="2022-07" db="EMBL/GenBank/DDBJ databases">
        <title>Fungi with potential for degradation of polypropylene.</title>
        <authorList>
            <person name="Gostincar C."/>
        </authorList>
    </citation>
    <scope>NUCLEOTIDE SEQUENCE</scope>
    <source>
        <strain evidence="6">EXF-13308</strain>
    </source>
</reference>
<feature type="compositionally biased region" description="Low complexity" evidence="3">
    <location>
        <begin position="570"/>
        <end position="582"/>
    </location>
</feature>
<gene>
    <name evidence="6" type="ORF">NKR23_g11140</name>
</gene>
<dbReference type="PANTHER" id="PTHR11081:SF75">
    <property type="entry name" value="ENDONUCLEASE, PUTATIVE (AFU_ORTHOLOGUE AFUA_3G13260)-RELATED"/>
    <property type="match status" value="1"/>
</dbReference>
<evidence type="ECO:0000259" key="4">
    <source>
        <dbReference type="SMART" id="SM00484"/>
    </source>
</evidence>
<keyword evidence="6" id="KW-0255">Endonuclease</keyword>
<dbReference type="CDD" id="cd09870">
    <property type="entry name" value="PIN_YEN1"/>
    <property type="match status" value="1"/>
</dbReference>
<evidence type="ECO:0000313" key="7">
    <source>
        <dbReference type="Proteomes" id="UP001174694"/>
    </source>
</evidence>
<dbReference type="InterPro" id="IPR036279">
    <property type="entry name" value="5-3_exonuclease_C_sf"/>
</dbReference>
<dbReference type="InterPro" id="IPR006085">
    <property type="entry name" value="XPG_DNA_repair_N"/>
</dbReference>
<evidence type="ECO:0000259" key="5">
    <source>
        <dbReference type="SMART" id="SM00485"/>
    </source>
</evidence>
<dbReference type="SUPFAM" id="SSF88723">
    <property type="entry name" value="PIN domain-like"/>
    <property type="match status" value="1"/>
</dbReference>
<dbReference type="Pfam" id="PF00752">
    <property type="entry name" value="XPG_N"/>
    <property type="match status" value="1"/>
</dbReference>
<feature type="compositionally biased region" description="Basic and acidic residues" evidence="3">
    <location>
        <begin position="754"/>
        <end position="783"/>
    </location>
</feature>
<evidence type="ECO:0000256" key="1">
    <source>
        <dbReference type="ARBA" id="ARBA00022722"/>
    </source>
</evidence>
<dbReference type="PRINTS" id="PR00853">
    <property type="entry name" value="XPGRADSUPER"/>
</dbReference>
<accession>A0AA38RKA2</accession>
<dbReference type="Gene3D" id="1.10.150.20">
    <property type="entry name" value="5' to 3' exonuclease, C-terminal subdomain"/>
    <property type="match status" value="1"/>
</dbReference>
<dbReference type="SMART" id="SM00484">
    <property type="entry name" value="XPGI"/>
    <property type="match status" value="1"/>
</dbReference>
<dbReference type="AlphaFoldDB" id="A0AA38RKA2"/>
<dbReference type="GO" id="GO:0006281">
    <property type="term" value="P:DNA repair"/>
    <property type="evidence" value="ECO:0007669"/>
    <property type="project" value="UniProtKB-ARBA"/>
</dbReference>
<dbReference type="SUPFAM" id="SSF47807">
    <property type="entry name" value="5' to 3' exonuclease, C-terminal subdomain"/>
    <property type="match status" value="1"/>
</dbReference>
<evidence type="ECO:0000313" key="6">
    <source>
        <dbReference type="EMBL" id="KAJ9132599.1"/>
    </source>
</evidence>
<feature type="compositionally biased region" description="Polar residues" evidence="3">
    <location>
        <begin position="530"/>
        <end position="545"/>
    </location>
</feature>
<feature type="region of interest" description="Disordered" evidence="3">
    <location>
        <begin position="470"/>
        <end position="494"/>
    </location>
</feature>
<feature type="region of interest" description="Disordered" evidence="3">
    <location>
        <begin position="747"/>
        <end position="789"/>
    </location>
</feature>
<feature type="compositionally biased region" description="Polar residues" evidence="3">
    <location>
        <begin position="583"/>
        <end position="602"/>
    </location>
</feature>
<feature type="domain" description="XPG-I" evidence="4">
    <location>
        <begin position="108"/>
        <end position="184"/>
    </location>
</feature>
<evidence type="ECO:0000256" key="3">
    <source>
        <dbReference type="SAM" id="MobiDB-lite"/>
    </source>
</evidence>
<dbReference type="InterPro" id="IPR037316">
    <property type="entry name" value="Yen1_H3TH"/>
</dbReference>
<sequence length="850" mass="92285">MGIKGIYREIGAGKRVSLCKLAVETLEEKGRPFRLAIDISIWQFQVQAAKGGANPAIRTLFYRLVRLLGLAIEPVLVFDGPKKPAFKRNKRTGRGDTVATAMAKRLIKLFGFQIHDAPGEAEAECALLQQQGVVDAVLSEDVDTIMFGCTRTLRNWSSDGTKGSKAPTHVSLYDSKDLGQSESGLDREGMVLVALMSGGDYLPEGIPGCGVKVACEAAKAGFGKSLCRLKRADTTAVAAWKDNLSHELRTNESGFFRTKHKALTIPESFPNLEILRYYTHPVVSQPSAVDRVKEQFRSAKPSVDVLGLRAFVGETFDWNNKIGAVKLIRVIAPSLLVQALLALQTSQESRLDEPQGSQEEGEAKLIRAISSRRSHFSTDATPELRISYVPADIVALDLSQEEEAPVVSYARAGLALNSDDDFEEEIEESAGVASASSTTKKAFDPLQPDSAWIPESVVKLGAPLTVEGWEEKQRSKQLARTAKAPKRRMKKPDMAAGALDRWVHVTKNVTTPKKNSPVPLVYAPPRSRSRTASPVASPRPANTIQLRARSVNEPSKKPPTALRSKKAKPKGQAAAASKPAAQTKNPWTIAGSQASPRVSKSFRSAEPIIISSSPAPAASSPPCSSLKHVRMPPAENSFVQDPFASPSLSARKQRPPGSRQTRHGEPAASTRRGGSSPAGSPQDDALPSSQVSVENHRSTRPESGRTRPDGTGSPKTRALAKSKPGVEYQTIDLDSDSDVFRDLASIRLRKKGARKDDDLKGSKVADEHNGEGQPKDQQKDIPPKSKTTTTKLYVPRVSDIGFVREVEVTREEADRLVRQQLVSATARDSRKGGRIWRQSEVSVLDLTAED</sequence>
<dbReference type="CDD" id="cd09906">
    <property type="entry name" value="H3TH_YEN1"/>
    <property type="match status" value="1"/>
</dbReference>
<name>A0AA38RKA2_9PEZI</name>
<feature type="compositionally biased region" description="Low complexity" evidence="3">
    <location>
        <begin position="604"/>
        <end position="625"/>
    </location>
</feature>
<feature type="region of interest" description="Disordered" evidence="3">
    <location>
        <begin position="507"/>
        <end position="734"/>
    </location>
</feature>
<dbReference type="Gene3D" id="3.40.50.1010">
    <property type="entry name" value="5'-nuclease"/>
    <property type="match status" value="2"/>
</dbReference>
<organism evidence="6 7">
    <name type="scientific">Pleurostoma richardsiae</name>
    <dbReference type="NCBI Taxonomy" id="41990"/>
    <lineage>
        <taxon>Eukaryota</taxon>
        <taxon>Fungi</taxon>
        <taxon>Dikarya</taxon>
        <taxon>Ascomycota</taxon>
        <taxon>Pezizomycotina</taxon>
        <taxon>Sordariomycetes</taxon>
        <taxon>Sordariomycetidae</taxon>
        <taxon>Calosphaeriales</taxon>
        <taxon>Pleurostomataceae</taxon>
        <taxon>Pleurostoma</taxon>
    </lineage>
</organism>
<keyword evidence="2" id="KW-0378">Hydrolase</keyword>
<feature type="compositionally biased region" description="Basic and acidic residues" evidence="3">
    <location>
        <begin position="694"/>
        <end position="708"/>
    </location>
</feature>
<keyword evidence="1" id="KW-0540">Nuclease</keyword>
<protein>
    <submittedName>
        <fullName evidence="6">Flap structure-specific endonuclease</fullName>
    </submittedName>
</protein>
<feature type="domain" description="XPG N-terminal" evidence="5">
    <location>
        <begin position="1"/>
        <end position="101"/>
    </location>
</feature>
<evidence type="ECO:0000256" key="2">
    <source>
        <dbReference type="ARBA" id="ARBA00022801"/>
    </source>
</evidence>
<dbReference type="FunFam" id="3.40.50.1010:FF:000051">
    <property type="entry name" value="Rad2-like endonuclease, putative (AFU_orthologue AFUA_3G13260)"/>
    <property type="match status" value="1"/>
</dbReference>
<dbReference type="InterPro" id="IPR006084">
    <property type="entry name" value="XPG/Rad2"/>
</dbReference>
<dbReference type="InterPro" id="IPR041177">
    <property type="entry name" value="GEN1_C"/>
</dbReference>
<dbReference type="Pfam" id="PF18380">
    <property type="entry name" value="GEN1_C"/>
    <property type="match status" value="1"/>
</dbReference>
<dbReference type="EMBL" id="JANBVO010000055">
    <property type="protein sequence ID" value="KAJ9132599.1"/>
    <property type="molecule type" value="Genomic_DNA"/>
</dbReference>
<keyword evidence="7" id="KW-1185">Reference proteome</keyword>
<dbReference type="FunFam" id="3.40.50.1010:FF:000037">
    <property type="entry name" value="Rad2-like endonuclease, putative (AFU_orthologue AFUA_3G13260)"/>
    <property type="match status" value="1"/>
</dbReference>
<dbReference type="SMART" id="SM00485">
    <property type="entry name" value="XPGN"/>
    <property type="match status" value="1"/>
</dbReference>
<comment type="caution">
    <text evidence="6">The sequence shown here is derived from an EMBL/GenBank/DDBJ whole genome shotgun (WGS) entry which is preliminary data.</text>
</comment>